<feature type="region of interest" description="Disordered" evidence="1">
    <location>
        <begin position="32"/>
        <end position="67"/>
    </location>
</feature>
<evidence type="ECO:0000256" key="1">
    <source>
        <dbReference type="SAM" id="MobiDB-lite"/>
    </source>
</evidence>
<organism evidence="2 3">
    <name type="scientific">Bradyrhizobium yuanmingense</name>
    <dbReference type="NCBI Taxonomy" id="108015"/>
    <lineage>
        <taxon>Bacteria</taxon>
        <taxon>Pseudomonadati</taxon>
        <taxon>Pseudomonadota</taxon>
        <taxon>Alphaproteobacteria</taxon>
        <taxon>Hyphomicrobiales</taxon>
        <taxon>Nitrobacteraceae</taxon>
        <taxon>Bradyrhizobium</taxon>
    </lineage>
</organism>
<gene>
    <name evidence="2" type="ORF">AOQ72_32200</name>
</gene>
<feature type="compositionally biased region" description="Basic and acidic residues" evidence="1">
    <location>
        <begin position="32"/>
        <end position="44"/>
    </location>
</feature>
<accession>A0A0R3C9A0</accession>
<dbReference type="OrthoDB" id="8255953at2"/>
<dbReference type="EMBL" id="LJYF01000032">
    <property type="protein sequence ID" value="KRP91675.1"/>
    <property type="molecule type" value="Genomic_DNA"/>
</dbReference>
<sequence length="67" mass="7845">MIYAPNSTVDKQLVKHSRDLVRKAMALLRKSDHLVTEQRLRDELGEAQSMPPRQDERNDERKSGQDR</sequence>
<feature type="compositionally biased region" description="Basic and acidic residues" evidence="1">
    <location>
        <begin position="53"/>
        <end position="67"/>
    </location>
</feature>
<dbReference type="RefSeq" id="WP_057029379.1">
    <property type="nucleotide sequence ID" value="NZ_LJYF01000032.1"/>
</dbReference>
<name>A0A0R3C9A0_9BRAD</name>
<proteinExistence type="predicted"/>
<evidence type="ECO:0000313" key="2">
    <source>
        <dbReference type="EMBL" id="KRP91675.1"/>
    </source>
</evidence>
<evidence type="ECO:0000313" key="3">
    <source>
        <dbReference type="Proteomes" id="UP000051380"/>
    </source>
</evidence>
<reference evidence="2 3" key="1">
    <citation type="submission" date="2015-09" db="EMBL/GenBank/DDBJ databases">
        <title>Draft Genome Sequence of the Strain BR 3267 (Bradyrhizobium yuanmingense) recommended as inoculant for cowpea in Brazil.</title>
        <authorList>
            <person name="Simoes-Araujo J.L."/>
            <person name="Zilli J.E."/>
        </authorList>
    </citation>
    <scope>NUCLEOTIDE SEQUENCE [LARGE SCALE GENOMIC DNA]</scope>
    <source>
        <strain evidence="2 3">BR3267</strain>
    </source>
</reference>
<comment type="caution">
    <text evidence="2">The sequence shown here is derived from an EMBL/GenBank/DDBJ whole genome shotgun (WGS) entry which is preliminary data.</text>
</comment>
<dbReference type="AlphaFoldDB" id="A0A0R3C9A0"/>
<protein>
    <submittedName>
        <fullName evidence="2">Uncharacterized protein</fullName>
    </submittedName>
</protein>
<dbReference type="Proteomes" id="UP000051380">
    <property type="component" value="Unassembled WGS sequence"/>
</dbReference>